<protein>
    <submittedName>
        <fullName evidence="3">Uncharacterized protein</fullName>
    </submittedName>
</protein>
<keyword evidence="4" id="KW-1185">Reference proteome</keyword>
<evidence type="ECO:0000256" key="1">
    <source>
        <dbReference type="SAM" id="MobiDB-lite"/>
    </source>
</evidence>
<evidence type="ECO:0000313" key="3">
    <source>
        <dbReference type="EMBL" id="GII91720.1"/>
    </source>
</evidence>
<evidence type="ECO:0000256" key="2">
    <source>
        <dbReference type="SAM" id="Phobius"/>
    </source>
</evidence>
<feature type="region of interest" description="Disordered" evidence="1">
    <location>
        <begin position="312"/>
        <end position="351"/>
    </location>
</feature>
<organism evidence="3 4">
    <name type="scientific">Sinosporangium siamense</name>
    <dbReference type="NCBI Taxonomy" id="1367973"/>
    <lineage>
        <taxon>Bacteria</taxon>
        <taxon>Bacillati</taxon>
        <taxon>Actinomycetota</taxon>
        <taxon>Actinomycetes</taxon>
        <taxon>Streptosporangiales</taxon>
        <taxon>Streptosporangiaceae</taxon>
        <taxon>Sinosporangium</taxon>
    </lineage>
</organism>
<dbReference type="AlphaFoldDB" id="A0A919RD48"/>
<keyword evidence="2" id="KW-0472">Membrane</keyword>
<name>A0A919RD48_9ACTN</name>
<feature type="compositionally biased region" description="Pro residues" evidence="1">
    <location>
        <begin position="51"/>
        <end position="62"/>
    </location>
</feature>
<feature type="transmembrane region" description="Helical" evidence="2">
    <location>
        <begin position="283"/>
        <end position="305"/>
    </location>
</feature>
<keyword evidence="2" id="KW-0812">Transmembrane</keyword>
<sequence length="521" mass="54185">MQDPPTDPTGLQFRGGFSGFPADPPVSHEIMPTTHKPGTTAGGTAEMAPEHPTPAHPPPAWPEMPGNESRRASPQRPGPGTGPHPSMTSPSRPGAPGPESQPRGSQAGGASWPGEQPPAQSFRRGGEQGQGTDPRLQPPDRPGQGTDPRLQSPGPATSGRPGRGTDPRLQPPGPTGASGGPGPGSPAEGPRPRQAQGPSFDQPQGPPGRQGAGPGQSHPAAHGSGPRGETPGAALGRDPADPYKPFVTAGQISGPKTPPPARQQEIWDTVFSDDDEPEERRPFWIFALIGSVVVALLAVLLWAFLAGPLAGSDEEPSDGVSGKAAPTTSPQGTTRSQSITKLPRFPGRASAVSGTLTDSRVAITVPRLGGVWRLDTRPSVMKTYGYATRQYVAAGQDTVGKPQFAQVMTGPLQARLKSKYSSPENLLPVVNAVAVQARQKLFPSGNAVRKTSQQSLSIQGMPGQLAAWQVTTGQSTTTMVVAAISTGDDLPAIVYMSVPDNKKQLLPDINTVFQRIRLTGS</sequence>
<keyword evidence="2" id="KW-1133">Transmembrane helix</keyword>
<feature type="compositionally biased region" description="Polar residues" evidence="1">
    <location>
        <begin position="326"/>
        <end position="340"/>
    </location>
</feature>
<feature type="region of interest" description="Disordered" evidence="1">
    <location>
        <begin position="1"/>
        <end position="264"/>
    </location>
</feature>
<reference evidence="3" key="1">
    <citation type="submission" date="2021-01" db="EMBL/GenBank/DDBJ databases">
        <title>Whole genome shotgun sequence of Sinosporangium siamense NBRC 109515.</title>
        <authorList>
            <person name="Komaki H."/>
            <person name="Tamura T."/>
        </authorList>
    </citation>
    <scope>NUCLEOTIDE SEQUENCE</scope>
    <source>
        <strain evidence="3">NBRC 109515</strain>
    </source>
</reference>
<accession>A0A919RD48</accession>
<dbReference type="Proteomes" id="UP000606172">
    <property type="component" value="Unassembled WGS sequence"/>
</dbReference>
<proteinExistence type="predicted"/>
<dbReference type="EMBL" id="BOOW01000011">
    <property type="protein sequence ID" value="GII91720.1"/>
    <property type="molecule type" value="Genomic_DNA"/>
</dbReference>
<evidence type="ECO:0000313" key="4">
    <source>
        <dbReference type="Proteomes" id="UP000606172"/>
    </source>
</evidence>
<comment type="caution">
    <text evidence="3">The sequence shown here is derived from an EMBL/GenBank/DDBJ whole genome shotgun (WGS) entry which is preliminary data.</text>
</comment>
<gene>
    <name evidence="3" type="ORF">Ssi02_19510</name>
</gene>